<keyword evidence="8 15" id="KW-0479">Metal-binding</keyword>
<dbReference type="Pfam" id="PF00425">
    <property type="entry name" value="Chorismate_bind"/>
    <property type="match status" value="1"/>
</dbReference>
<dbReference type="STRING" id="29343.CCDG5_1537"/>
<dbReference type="Pfam" id="PF04715">
    <property type="entry name" value="Anth_synt_I_N"/>
    <property type="match status" value="1"/>
</dbReference>
<dbReference type="InterPro" id="IPR006805">
    <property type="entry name" value="Anth_synth_I_N"/>
</dbReference>
<evidence type="ECO:0000313" key="19">
    <source>
        <dbReference type="Proteomes" id="UP000032431"/>
    </source>
</evidence>
<gene>
    <name evidence="15 18" type="primary">trpE</name>
    <name evidence="18" type="ORF">CCDG5_1537</name>
</gene>
<protein>
    <recommendedName>
        <fullName evidence="6 15">Anthranilate synthase component 1</fullName>
        <ecNumber evidence="5 15">4.1.3.27</ecNumber>
    </recommendedName>
</protein>
<accession>A0A078KQ40</accession>
<evidence type="ECO:0000256" key="6">
    <source>
        <dbReference type="ARBA" id="ARBA00020653"/>
    </source>
</evidence>
<dbReference type="UniPathway" id="UPA00035">
    <property type="reaction ID" value="UER00040"/>
</dbReference>
<evidence type="ECO:0000256" key="5">
    <source>
        <dbReference type="ARBA" id="ARBA00012266"/>
    </source>
</evidence>
<evidence type="ECO:0000256" key="3">
    <source>
        <dbReference type="ARBA" id="ARBA00009562"/>
    </source>
</evidence>
<dbReference type="GO" id="GO:0000162">
    <property type="term" value="P:L-tryptophan biosynthetic process"/>
    <property type="evidence" value="ECO:0007669"/>
    <property type="project" value="UniProtKB-UniPathway"/>
</dbReference>
<keyword evidence="12 15" id="KW-0456">Lyase</keyword>
<evidence type="ECO:0000256" key="12">
    <source>
        <dbReference type="ARBA" id="ARBA00023239"/>
    </source>
</evidence>
<dbReference type="HOGENOM" id="CLU_006493_9_3_9"/>
<keyword evidence="9 15" id="KW-0822">Tryptophan biosynthesis</keyword>
<dbReference type="EC" id="4.1.3.27" evidence="5 15"/>
<keyword evidence="11 15" id="KW-0057">Aromatic amino acid biosynthesis</keyword>
<evidence type="ECO:0000256" key="8">
    <source>
        <dbReference type="ARBA" id="ARBA00022723"/>
    </source>
</evidence>
<evidence type="ECO:0000259" key="17">
    <source>
        <dbReference type="Pfam" id="PF04715"/>
    </source>
</evidence>
<evidence type="ECO:0000256" key="4">
    <source>
        <dbReference type="ARBA" id="ARBA00011575"/>
    </source>
</evidence>
<dbReference type="KEGG" id="ccel:CCDG5_1537"/>
<comment type="pathway">
    <text evidence="2 15">Amino-acid biosynthesis; L-tryptophan biosynthesis; L-tryptophan from chorismate: step 1/5.</text>
</comment>
<dbReference type="InterPro" id="IPR005256">
    <property type="entry name" value="Anth_synth_I_PabB"/>
</dbReference>
<dbReference type="EMBL" id="LM995447">
    <property type="protein sequence ID" value="CDZ24647.1"/>
    <property type="molecule type" value="Genomic_DNA"/>
</dbReference>
<keyword evidence="19" id="KW-1185">Reference proteome</keyword>
<evidence type="ECO:0000256" key="11">
    <source>
        <dbReference type="ARBA" id="ARBA00023141"/>
    </source>
</evidence>
<evidence type="ECO:0000256" key="13">
    <source>
        <dbReference type="ARBA" id="ARBA00025634"/>
    </source>
</evidence>
<sequence>MKAMFRPTLEEVKGYAEEFERVPVSLEIFADTDTTIGLLSRLEKRADCCFLLESVEGGEKWARYSFLGIGPFDTLTAKNGKVVIKSVDGTVKISDNPIEVLRKMVSGKAPKLDYLPRFTGGAVGYFGYDCVRYFEDIPDENPDDAGFPDFCVMLADRIFVYDNIRQSLILIANVKTEGNIDENYRKACETLTEMSRIVRQEGGAPLRGNSKPFKISEWKSNMTKQEFERMVKLAKRNIVNGDIFQVVLSQRFEAEIEGNLIDTYRVLRTSNPSPYMYYLRFGDIEIAGASPETLLRLENGILETCPIAGSRPRGETPEKDAELEKELLNDEKELSEHNMLVDLARNDLGKVSKFGTVRLKKYKNVVRYSQIMHLTSLVTSEISEEFDAIDALGNILPAGTLSGAPKVMAMKLIDKYENRRRGPYGGAVGYIGFDGGMDVCITIRTIVKKGNKAYIQAGAGIVADSVPENEYYESCNKAKAVLLAAQKAVEIC</sequence>
<comment type="subunit">
    <text evidence="4 15">Heterotetramer consisting of two non-identical subunits: a beta subunit (TrpG) and a large alpha subunit (TrpE).</text>
</comment>
<feature type="domain" description="Anthranilate synthase component I N-terminal" evidence="17">
    <location>
        <begin position="31"/>
        <end position="169"/>
    </location>
</feature>
<comment type="cofactor">
    <cofactor evidence="1 15">
        <name>Mg(2+)</name>
        <dbReference type="ChEBI" id="CHEBI:18420"/>
    </cofactor>
</comment>
<dbReference type="InterPro" id="IPR015890">
    <property type="entry name" value="Chorismate_C"/>
</dbReference>
<dbReference type="SUPFAM" id="SSF56322">
    <property type="entry name" value="ADC synthase"/>
    <property type="match status" value="1"/>
</dbReference>
<dbReference type="PANTHER" id="PTHR11236">
    <property type="entry name" value="AMINOBENZOATE/ANTHRANILATE SYNTHASE"/>
    <property type="match status" value="1"/>
</dbReference>
<keyword evidence="7 15" id="KW-0028">Amino-acid biosynthesis</keyword>
<organism evidence="18 19">
    <name type="scientific">[Clostridium] cellulosi</name>
    <dbReference type="NCBI Taxonomy" id="29343"/>
    <lineage>
        <taxon>Bacteria</taxon>
        <taxon>Bacillati</taxon>
        <taxon>Bacillota</taxon>
        <taxon>Clostridia</taxon>
        <taxon>Eubacteriales</taxon>
        <taxon>Oscillospiraceae</taxon>
        <taxon>Oscillospiraceae incertae sedis</taxon>
    </lineage>
</organism>
<dbReference type="NCBIfam" id="TIGR00564">
    <property type="entry name" value="trpE_most"/>
    <property type="match status" value="1"/>
</dbReference>
<reference evidence="19" key="1">
    <citation type="submission" date="2014-07" db="EMBL/GenBank/DDBJ databases">
        <authorList>
            <person name="Wibberg D."/>
        </authorList>
    </citation>
    <scope>NUCLEOTIDE SEQUENCE [LARGE SCALE GENOMIC DNA]</scope>
    <source>
        <strain evidence="19">DG5</strain>
    </source>
</reference>
<dbReference type="GO" id="GO:0004049">
    <property type="term" value="F:anthranilate synthase activity"/>
    <property type="evidence" value="ECO:0007669"/>
    <property type="project" value="UniProtKB-EC"/>
</dbReference>
<dbReference type="PANTHER" id="PTHR11236:SF48">
    <property type="entry name" value="ISOCHORISMATE SYNTHASE MENF"/>
    <property type="match status" value="1"/>
</dbReference>
<evidence type="ECO:0000256" key="10">
    <source>
        <dbReference type="ARBA" id="ARBA00022842"/>
    </source>
</evidence>
<name>A0A078KQ40_9FIRM</name>
<evidence type="ECO:0000256" key="2">
    <source>
        <dbReference type="ARBA" id="ARBA00004873"/>
    </source>
</evidence>
<comment type="catalytic activity">
    <reaction evidence="14 15">
        <text>chorismate + L-glutamine = anthranilate + pyruvate + L-glutamate + H(+)</text>
        <dbReference type="Rhea" id="RHEA:21732"/>
        <dbReference type="ChEBI" id="CHEBI:15361"/>
        <dbReference type="ChEBI" id="CHEBI:15378"/>
        <dbReference type="ChEBI" id="CHEBI:16567"/>
        <dbReference type="ChEBI" id="CHEBI:29748"/>
        <dbReference type="ChEBI" id="CHEBI:29985"/>
        <dbReference type="ChEBI" id="CHEBI:58359"/>
        <dbReference type="EC" id="4.1.3.27"/>
    </reaction>
</comment>
<dbReference type="Gene3D" id="3.60.120.10">
    <property type="entry name" value="Anthranilate synthase"/>
    <property type="match status" value="1"/>
</dbReference>
<comment type="similarity">
    <text evidence="3 15">Belongs to the anthranilate synthase component I family.</text>
</comment>
<comment type="function">
    <text evidence="13 15">Part of a heterotetrameric complex that catalyzes the two-step biosynthesis of anthranilate, an intermediate in the biosynthesis of L-tryptophan. In the first step, the glutamine-binding beta subunit (TrpG) of anthranilate synthase (AS) provides the glutamine amidotransferase activity which generates ammonia as a substrate that, along with chorismate, is used in the second step, catalyzed by the large alpha subunit of AS (TrpE) to produce anthranilate. In the absence of TrpG, TrpE can synthesize anthranilate directly from chorismate and high concentrations of ammonia.</text>
</comment>
<evidence type="ECO:0000256" key="1">
    <source>
        <dbReference type="ARBA" id="ARBA00001946"/>
    </source>
</evidence>
<evidence type="ECO:0000256" key="9">
    <source>
        <dbReference type="ARBA" id="ARBA00022822"/>
    </source>
</evidence>
<dbReference type="AlphaFoldDB" id="A0A078KQ40"/>
<feature type="domain" description="Chorismate-utilising enzyme C-terminal" evidence="16">
    <location>
        <begin position="224"/>
        <end position="477"/>
    </location>
</feature>
<proteinExistence type="inferred from homology"/>
<keyword evidence="10 15" id="KW-0460">Magnesium</keyword>
<dbReference type="PRINTS" id="PR00095">
    <property type="entry name" value="ANTSNTHASEI"/>
</dbReference>
<dbReference type="InterPro" id="IPR005801">
    <property type="entry name" value="ADC_synthase"/>
</dbReference>
<evidence type="ECO:0000256" key="15">
    <source>
        <dbReference type="RuleBase" id="RU364045"/>
    </source>
</evidence>
<dbReference type="InterPro" id="IPR019999">
    <property type="entry name" value="Anth_synth_I-like"/>
</dbReference>
<dbReference type="Proteomes" id="UP000032431">
    <property type="component" value="Chromosome I"/>
</dbReference>
<dbReference type="GO" id="GO:0046872">
    <property type="term" value="F:metal ion binding"/>
    <property type="evidence" value="ECO:0007669"/>
    <property type="project" value="UniProtKB-KW"/>
</dbReference>
<evidence type="ECO:0000259" key="16">
    <source>
        <dbReference type="Pfam" id="PF00425"/>
    </source>
</evidence>
<dbReference type="PATRIC" id="fig|29343.3.peg.1620"/>
<evidence type="ECO:0000256" key="14">
    <source>
        <dbReference type="ARBA" id="ARBA00047683"/>
    </source>
</evidence>
<evidence type="ECO:0000256" key="7">
    <source>
        <dbReference type="ARBA" id="ARBA00022605"/>
    </source>
</evidence>
<evidence type="ECO:0000313" key="18">
    <source>
        <dbReference type="EMBL" id="CDZ24647.1"/>
    </source>
</evidence>